<organism evidence="1 2">
    <name type="scientific">Aspergillus sclerotialis</name>
    <dbReference type="NCBI Taxonomy" id="2070753"/>
    <lineage>
        <taxon>Eukaryota</taxon>
        <taxon>Fungi</taxon>
        <taxon>Dikarya</taxon>
        <taxon>Ascomycota</taxon>
        <taxon>Pezizomycotina</taxon>
        <taxon>Eurotiomycetes</taxon>
        <taxon>Eurotiomycetidae</taxon>
        <taxon>Eurotiales</taxon>
        <taxon>Aspergillaceae</taxon>
        <taxon>Aspergillus</taxon>
        <taxon>Aspergillus subgen. Polypaecilum</taxon>
    </lineage>
</organism>
<evidence type="ECO:0000313" key="2">
    <source>
        <dbReference type="Proteomes" id="UP000266188"/>
    </source>
</evidence>
<gene>
    <name evidence="1" type="ORF">PHISCL_00830</name>
</gene>
<dbReference type="OrthoDB" id="4358152at2759"/>
<name>A0A3A3A9Y5_9EURO</name>
<keyword evidence="2" id="KW-1185">Reference proteome</keyword>
<dbReference type="AlphaFoldDB" id="A0A3A3A9Y5"/>
<proteinExistence type="predicted"/>
<comment type="caution">
    <text evidence="1">The sequence shown here is derived from an EMBL/GenBank/DDBJ whole genome shotgun (WGS) entry which is preliminary data.</text>
</comment>
<protein>
    <recommendedName>
        <fullName evidence="3">F-box domain-containing protein</fullName>
    </recommendedName>
</protein>
<evidence type="ECO:0000313" key="1">
    <source>
        <dbReference type="EMBL" id="RJE26805.1"/>
    </source>
</evidence>
<dbReference type="Proteomes" id="UP000266188">
    <property type="component" value="Unassembled WGS sequence"/>
</dbReference>
<dbReference type="STRING" id="2070753.A0A3A3A9Y5"/>
<dbReference type="EMBL" id="MVGC01000014">
    <property type="protein sequence ID" value="RJE26805.1"/>
    <property type="molecule type" value="Genomic_DNA"/>
</dbReference>
<evidence type="ECO:0008006" key="3">
    <source>
        <dbReference type="Google" id="ProtNLM"/>
    </source>
</evidence>
<accession>A0A3A3A9Y5</accession>
<reference evidence="2" key="1">
    <citation type="submission" date="2017-02" db="EMBL/GenBank/DDBJ databases">
        <authorList>
            <person name="Tafer H."/>
            <person name="Lopandic K."/>
        </authorList>
    </citation>
    <scope>NUCLEOTIDE SEQUENCE [LARGE SCALE GENOMIC DNA]</scope>
    <source>
        <strain evidence="2">CBS 366.77</strain>
    </source>
</reference>
<sequence>MSSFNSLPAEILVEILKSIPDLPSTLHLLHASPKASSVFDRNALHIFPALIHTLPPETQRIVNTIACLRSNSTPFTSLGALVEAHMHRSQESIPPLDKKPPSSEVRRILVLSCHIQHLAQQCLRVMNSRCMRMNILHLESPNIDVVLNANPFMCGNFPKDNTHITSQKGRIYFPADAGPPSWVEQQRTYRALWQLQLFHELQFAAQESRLEWSDEEIYAILNIDAVRFWTPLDRFILEQFRTVKECLDDLYTDSLPSKLPRYRGSINYHWPNQVPSEPDNAGRCPYGDSPEDLQVSSAGHIIATNCLISYARVIPAKEMAYHPFRYYGTAIWDRRRLVALGLDSIITHALTNKFTRLSNTIYTWGSLLTRNDTDRLAEQDEDVRPFSGDDHPLPANDSELSYRLLLLQNWRRRVFLRMSDFAIEEQGFHRIPREEGLSGLYLSSLWLAG</sequence>